<keyword evidence="2" id="KW-1185">Reference proteome</keyword>
<comment type="caution">
    <text evidence="1">The sequence shown here is derived from an EMBL/GenBank/DDBJ whole genome shotgun (WGS) entry which is preliminary data.</text>
</comment>
<evidence type="ECO:0000313" key="1">
    <source>
        <dbReference type="EMBL" id="PSR79299.1"/>
    </source>
</evidence>
<gene>
    <name evidence="1" type="ORF">PHLCEN_2v7079</name>
</gene>
<accession>A0A2R6NXK6</accession>
<evidence type="ECO:0000313" key="2">
    <source>
        <dbReference type="Proteomes" id="UP000186601"/>
    </source>
</evidence>
<dbReference type="Proteomes" id="UP000186601">
    <property type="component" value="Unassembled WGS sequence"/>
</dbReference>
<organism evidence="1 2">
    <name type="scientific">Hermanssonia centrifuga</name>
    <dbReference type="NCBI Taxonomy" id="98765"/>
    <lineage>
        <taxon>Eukaryota</taxon>
        <taxon>Fungi</taxon>
        <taxon>Dikarya</taxon>
        <taxon>Basidiomycota</taxon>
        <taxon>Agaricomycotina</taxon>
        <taxon>Agaricomycetes</taxon>
        <taxon>Polyporales</taxon>
        <taxon>Meruliaceae</taxon>
        <taxon>Hermanssonia</taxon>
    </lineage>
</organism>
<reference evidence="1 2" key="1">
    <citation type="submission" date="2018-02" db="EMBL/GenBank/DDBJ databases">
        <title>Genome sequence of the basidiomycete white-rot fungus Phlebia centrifuga.</title>
        <authorList>
            <person name="Granchi Z."/>
            <person name="Peng M."/>
            <person name="de Vries R.P."/>
            <person name="Hilden K."/>
            <person name="Makela M.R."/>
            <person name="Grigoriev I."/>
            <person name="Riley R."/>
        </authorList>
    </citation>
    <scope>NUCLEOTIDE SEQUENCE [LARGE SCALE GENOMIC DNA]</scope>
    <source>
        <strain evidence="1 2">FBCC195</strain>
    </source>
</reference>
<proteinExistence type="predicted"/>
<protein>
    <submittedName>
        <fullName evidence="1">Uncharacterized protein</fullName>
    </submittedName>
</protein>
<dbReference type="AlphaFoldDB" id="A0A2R6NXK6"/>
<name>A0A2R6NXK6_9APHY</name>
<sequence>MAADLPVPTYTNLNEAYPDLVTAAREAYFHIPYLSYSPRLSIRLLPVPVSTI</sequence>
<dbReference type="EMBL" id="MLYV02000703">
    <property type="protein sequence ID" value="PSR79299.1"/>
    <property type="molecule type" value="Genomic_DNA"/>
</dbReference>